<comment type="caution">
    <text evidence="1">The sequence shown here is derived from an EMBL/GenBank/DDBJ whole genome shotgun (WGS) entry which is preliminary data.</text>
</comment>
<evidence type="ECO:0000313" key="1">
    <source>
        <dbReference type="EMBL" id="KAJ7784928.1"/>
    </source>
</evidence>
<protein>
    <submittedName>
        <fullName evidence="1">Uncharacterized protein</fullName>
    </submittedName>
</protein>
<dbReference type="Proteomes" id="UP001215280">
    <property type="component" value="Unassembled WGS sequence"/>
</dbReference>
<reference evidence="1" key="1">
    <citation type="submission" date="2023-03" db="EMBL/GenBank/DDBJ databases">
        <title>Massive genome expansion in bonnet fungi (Mycena s.s.) driven by repeated elements and novel gene families across ecological guilds.</title>
        <authorList>
            <consortium name="Lawrence Berkeley National Laboratory"/>
            <person name="Harder C.B."/>
            <person name="Miyauchi S."/>
            <person name="Viragh M."/>
            <person name="Kuo A."/>
            <person name="Thoen E."/>
            <person name="Andreopoulos B."/>
            <person name="Lu D."/>
            <person name="Skrede I."/>
            <person name="Drula E."/>
            <person name="Henrissat B."/>
            <person name="Morin E."/>
            <person name="Kohler A."/>
            <person name="Barry K."/>
            <person name="LaButti K."/>
            <person name="Morin E."/>
            <person name="Salamov A."/>
            <person name="Lipzen A."/>
            <person name="Mereny Z."/>
            <person name="Hegedus B."/>
            <person name="Baldrian P."/>
            <person name="Stursova M."/>
            <person name="Weitz H."/>
            <person name="Taylor A."/>
            <person name="Grigoriev I.V."/>
            <person name="Nagy L.G."/>
            <person name="Martin F."/>
            <person name="Kauserud H."/>
        </authorList>
    </citation>
    <scope>NUCLEOTIDE SEQUENCE</scope>
    <source>
        <strain evidence="1">CBHHK188m</strain>
    </source>
</reference>
<sequence>MSIALTFVAKDLLDSAVVGPEGAIHYSTITSSGMMGRKVTTINSASGLVGMINWREKEFVINGVQRKWDHLKSRGELFSAYVLLVVLAVDADDSVSEREWNWGPRPFTLKYHDFHKELLATPNMGNATDTVRFMTYNQHLFHENERATIYFPYQMQDEFEKMFLLMAILETETHRLDVGDKQQ</sequence>
<evidence type="ECO:0000313" key="2">
    <source>
        <dbReference type="Proteomes" id="UP001215280"/>
    </source>
</evidence>
<dbReference type="AlphaFoldDB" id="A0AAD7KG40"/>
<accession>A0AAD7KG40</accession>
<organism evidence="1 2">
    <name type="scientific">Mycena maculata</name>
    <dbReference type="NCBI Taxonomy" id="230809"/>
    <lineage>
        <taxon>Eukaryota</taxon>
        <taxon>Fungi</taxon>
        <taxon>Dikarya</taxon>
        <taxon>Basidiomycota</taxon>
        <taxon>Agaricomycotina</taxon>
        <taxon>Agaricomycetes</taxon>
        <taxon>Agaricomycetidae</taxon>
        <taxon>Agaricales</taxon>
        <taxon>Marasmiineae</taxon>
        <taxon>Mycenaceae</taxon>
        <taxon>Mycena</taxon>
    </lineage>
</organism>
<name>A0AAD7KG40_9AGAR</name>
<gene>
    <name evidence="1" type="ORF">DFH07DRAFT_763541</name>
</gene>
<proteinExistence type="predicted"/>
<dbReference type="EMBL" id="JARJLG010000001">
    <property type="protein sequence ID" value="KAJ7784928.1"/>
    <property type="molecule type" value="Genomic_DNA"/>
</dbReference>
<keyword evidence="2" id="KW-1185">Reference proteome</keyword>